<comment type="similarity">
    <text evidence="1">Belongs to the RutC family.</text>
</comment>
<dbReference type="PANTHER" id="PTHR11803">
    <property type="entry name" value="2-IMINOBUTANOATE/2-IMINOPROPANOATE DEAMINASE RIDA"/>
    <property type="match status" value="1"/>
</dbReference>
<dbReference type="CDD" id="cd00448">
    <property type="entry name" value="YjgF_YER057c_UK114_family"/>
    <property type="match status" value="1"/>
</dbReference>
<dbReference type="EMBL" id="JAJVKT010000048">
    <property type="protein sequence ID" value="MCE7511261.1"/>
    <property type="molecule type" value="Genomic_DNA"/>
</dbReference>
<dbReference type="SUPFAM" id="SSF55298">
    <property type="entry name" value="YjgF-like"/>
    <property type="match status" value="1"/>
</dbReference>
<dbReference type="InterPro" id="IPR006175">
    <property type="entry name" value="YjgF/YER057c/UK114"/>
</dbReference>
<dbReference type="GO" id="GO:0019239">
    <property type="term" value="F:deaminase activity"/>
    <property type="evidence" value="ECO:0007669"/>
    <property type="project" value="TreeGrafter"/>
</dbReference>
<dbReference type="Pfam" id="PF01042">
    <property type="entry name" value="Ribonuc_L-PSP"/>
    <property type="match status" value="1"/>
</dbReference>
<dbReference type="PROSITE" id="PS01094">
    <property type="entry name" value="UPF0076"/>
    <property type="match status" value="1"/>
</dbReference>
<evidence type="ECO:0000313" key="2">
    <source>
        <dbReference type="EMBL" id="MCE7511261.1"/>
    </source>
</evidence>
<dbReference type="Proteomes" id="UP001107961">
    <property type="component" value="Unassembled WGS sequence"/>
</dbReference>
<dbReference type="FunFam" id="3.30.1330.40:FF:000001">
    <property type="entry name" value="L-PSP family endoribonuclease"/>
    <property type="match status" value="1"/>
</dbReference>
<dbReference type="RefSeq" id="WP_022996600.1">
    <property type="nucleotide sequence ID" value="NZ_CBDDTQ010000003.1"/>
</dbReference>
<evidence type="ECO:0000313" key="3">
    <source>
        <dbReference type="Proteomes" id="UP001107961"/>
    </source>
</evidence>
<dbReference type="AlphaFoldDB" id="A0A9Q3ZGP0"/>
<dbReference type="GeneID" id="94684912"/>
<dbReference type="InterPro" id="IPR006056">
    <property type="entry name" value="RidA"/>
</dbReference>
<comment type="caution">
    <text evidence="2">The sequence shown here is derived from an EMBL/GenBank/DDBJ whole genome shotgun (WGS) entry which is preliminary data.</text>
</comment>
<dbReference type="InterPro" id="IPR035959">
    <property type="entry name" value="RutC-like_sf"/>
</dbReference>
<dbReference type="PANTHER" id="PTHR11803:SF39">
    <property type="entry name" value="2-IMINOBUTANOATE_2-IMINOPROPANOATE DEAMINASE"/>
    <property type="match status" value="1"/>
</dbReference>
<proteinExistence type="inferred from homology"/>
<evidence type="ECO:0000256" key="1">
    <source>
        <dbReference type="ARBA" id="ARBA00010552"/>
    </source>
</evidence>
<sequence length="128" mass="13460">MSNRSVINTDRAPAAIGTYSQAIKAGSTVYLSGQIPLDPATMTLVEGDMEAQIRRVFDNLAAVCEAAGGGLQDIVKLNIFLTDLSHFALVNEVMASYFQQPYPARAAIGVAALPKGAGVEMDGIMDIA</sequence>
<organism evidence="2 3">
    <name type="scientific">Alloalcanivorax xenomutans</name>
    <dbReference type="NCBI Taxonomy" id="1094342"/>
    <lineage>
        <taxon>Bacteria</taxon>
        <taxon>Pseudomonadati</taxon>
        <taxon>Pseudomonadota</taxon>
        <taxon>Gammaproteobacteria</taxon>
        <taxon>Oceanospirillales</taxon>
        <taxon>Alcanivoracaceae</taxon>
        <taxon>Alloalcanivorax</taxon>
    </lineage>
</organism>
<reference evidence="2" key="1">
    <citation type="submission" date="2022-01" db="EMBL/GenBank/DDBJ databases">
        <authorList>
            <person name="Karlyshev A.V."/>
            <person name="Jaspars M."/>
        </authorList>
    </citation>
    <scope>NUCLEOTIDE SEQUENCE</scope>
    <source>
        <strain evidence="2">AGSA3-2</strain>
    </source>
</reference>
<dbReference type="GO" id="GO:0005829">
    <property type="term" value="C:cytosol"/>
    <property type="evidence" value="ECO:0007669"/>
    <property type="project" value="TreeGrafter"/>
</dbReference>
<dbReference type="NCBIfam" id="TIGR00004">
    <property type="entry name" value="Rid family detoxifying hydrolase"/>
    <property type="match status" value="1"/>
</dbReference>
<gene>
    <name evidence="2" type="ORF">LZG35_21715</name>
</gene>
<dbReference type="KEGG" id="axe:P40_00795"/>
<accession>A0A9Q3ZGP0</accession>
<keyword evidence="3" id="KW-1185">Reference proteome</keyword>
<protein>
    <submittedName>
        <fullName evidence="2">RidA family protein</fullName>
    </submittedName>
</protein>
<dbReference type="InterPro" id="IPR019897">
    <property type="entry name" value="RidA_CS"/>
</dbReference>
<dbReference type="Gene3D" id="3.30.1330.40">
    <property type="entry name" value="RutC-like"/>
    <property type="match status" value="1"/>
</dbReference>
<name>A0A9Q3ZGP0_9GAMM</name>